<evidence type="ECO:0000259" key="3">
    <source>
        <dbReference type="Pfam" id="PF12928"/>
    </source>
</evidence>
<sequence length="404" mass="47769">MNLITQDVLHVQPKTTYLSSEELTQLRNVDADGMSMGLKRSLPENTEEEKHELEILYDQLQRQLSRPRIERLSGRAVGEWDNEVKAVRIVRKDGKFGTFGFSEGGKLYLEYYEAMFLLEVNRLQLEYNSRILSIEQAYILLLGENKSSKYSEYLVYSHFTRVGYVLVKHQNIIFPKYQIETAKDCTWAILEAELQNKSVPDYVKKSTFYAKVKQQFDKIRGDIKNQNNKEDTADTETNDVKVHFNGNMKSNLKRKADNDVDDMTKDNWSKAKRRRYCGTNFLRKSLVEFLKDEDEYKRFKEQFEQFDIVTLKNYDEEMEDEKNTDLTGVETLAINFDVYLHNEGFRKSSPHMPNFRVIILESHQRFPTHKEMFFTYRQQFNPVPLLMVTVNDSKQIQAFLYHFS</sequence>
<dbReference type="InterPro" id="IPR024337">
    <property type="entry name" value="tRNA_splic_suSen54"/>
</dbReference>
<keyword evidence="2" id="KW-0819">tRNA processing</keyword>
<evidence type="ECO:0000256" key="2">
    <source>
        <dbReference type="ARBA" id="ARBA00022694"/>
    </source>
</evidence>
<dbReference type="KEGG" id="mde:101889696"/>
<dbReference type="PANTHER" id="PTHR21027">
    <property type="entry name" value="TRNA-SPLICING ENDONUCLEASE SUBUNIT SEN54"/>
    <property type="match status" value="1"/>
</dbReference>
<dbReference type="VEuPathDB" id="VectorBase:MDOMA2_019687"/>
<name>A0A1I8MP17_MUSDO</name>
<feature type="domain" description="tRNA-splicing endonuclease subunit Sen54 N-terminal" evidence="3">
    <location>
        <begin position="63"/>
        <end position="126"/>
    </location>
</feature>
<dbReference type="VEuPathDB" id="VectorBase:MDOA006989"/>
<protein>
    <submittedName>
        <fullName evidence="6">Uncharacterized protein LOC101889696</fullName>
    </submittedName>
</protein>
<organism evidence="4">
    <name type="scientific">Musca domestica</name>
    <name type="common">House fly</name>
    <dbReference type="NCBI Taxonomy" id="7370"/>
    <lineage>
        <taxon>Eukaryota</taxon>
        <taxon>Metazoa</taxon>
        <taxon>Ecdysozoa</taxon>
        <taxon>Arthropoda</taxon>
        <taxon>Hexapoda</taxon>
        <taxon>Insecta</taxon>
        <taxon>Pterygota</taxon>
        <taxon>Neoptera</taxon>
        <taxon>Endopterygota</taxon>
        <taxon>Diptera</taxon>
        <taxon>Brachycera</taxon>
        <taxon>Muscomorpha</taxon>
        <taxon>Muscoidea</taxon>
        <taxon>Muscidae</taxon>
        <taxon>Musca</taxon>
    </lineage>
</organism>
<dbReference type="EnsemblMetazoa" id="MDOA006989-RA">
    <property type="protein sequence ID" value="MDOA006989-PA"/>
    <property type="gene ID" value="MDOA006989"/>
</dbReference>
<reference evidence="6" key="2">
    <citation type="submission" date="2025-04" db="UniProtKB">
        <authorList>
            <consortium name="RefSeq"/>
        </authorList>
    </citation>
    <scope>IDENTIFICATION</scope>
    <source>
        <strain evidence="6">Aabys</strain>
    </source>
</reference>
<dbReference type="Proteomes" id="UP001652621">
    <property type="component" value="Unplaced"/>
</dbReference>
<evidence type="ECO:0000256" key="1">
    <source>
        <dbReference type="ARBA" id="ARBA00005736"/>
    </source>
</evidence>
<dbReference type="STRING" id="7370.A0A1I8MP17"/>
<comment type="similarity">
    <text evidence="1">Belongs to the SEN54 family.</text>
</comment>
<dbReference type="Pfam" id="PF12928">
    <property type="entry name" value="tRNA_int_end_N2"/>
    <property type="match status" value="1"/>
</dbReference>
<dbReference type="InterPro" id="IPR024336">
    <property type="entry name" value="tRNA_splic_suSen54_N"/>
</dbReference>
<dbReference type="GO" id="GO:0000214">
    <property type="term" value="C:tRNA-intron endonuclease complex"/>
    <property type="evidence" value="ECO:0007669"/>
    <property type="project" value="TreeGrafter"/>
</dbReference>
<dbReference type="PANTHER" id="PTHR21027:SF1">
    <property type="entry name" value="TRNA-SPLICING ENDONUCLEASE SUBUNIT SEN54"/>
    <property type="match status" value="1"/>
</dbReference>
<dbReference type="GO" id="GO:0000379">
    <property type="term" value="P:tRNA-type intron splice site recognition and cleavage"/>
    <property type="evidence" value="ECO:0007669"/>
    <property type="project" value="TreeGrafter"/>
</dbReference>
<proteinExistence type="inferred from homology"/>
<dbReference type="AlphaFoldDB" id="A0A1I8MP17"/>
<evidence type="ECO:0000313" key="4">
    <source>
        <dbReference type="EnsemblMetazoa" id="MDOA006989-PA"/>
    </source>
</evidence>
<reference evidence="4" key="1">
    <citation type="submission" date="2020-05" db="UniProtKB">
        <authorList>
            <consortium name="EnsemblMetazoa"/>
        </authorList>
    </citation>
    <scope>IDENTIFICATION</scope>
    <source>
        <strain evidence="4">Aabys</strain>
    </source>
</reference>
<evidence type="ECO:0000313" key="6">
    <source>
        <dbReference type="RefSeq" id="XP_005182931.2"/>
    </source>
</evidence>
<evidence type="ECO:0000313" key="5">
    <source>
        <dbReference type="Proteomes" id="UP001652621"/>
    </source>
</evidence>
<keyword evidence="5" id="KW-1185">Reference proteome</keyword>
<accession>A0A1I8MP17</accession>
<dbReference type="RefSeq" id="XP_005182931.2">
    <property type="nucleotide sequence ID" value="XM_005182874.3"/>
</dbReference>
<dbReference type="eggNOG" id="KOG4772">
    <property type="taxonomic scope" value="Eukaryota"/>
</dbReference>
<dbReference type="OrthoDB" id="408683at2759"/>
<gene>
    <name evidence="4" type="primary">101889696</name>
    <name evidence="6" type="synonym">LOC101889696</name>
</gene>